<feature type="domain" description="VWFA" evidence="6">
    <location>
        <begin position="2515"/>
        <end position="2758"/>
    </location>
</feature>
<dbReference type="SUPFAM" id="SSF51120">
    <property type="entry name" value="beta-Roll"/>
    <property type="match status" value="1"/>
</dbReference>
<keyword evidence="3" id="KW-0106">Calcium</keyword>
<keyword evidence="9" id="KW-1185">Reference proteome</keyword>
<dbReference type="InterPro" id="IPR040853">
    <property type="entry name" value="RapA2_cadherin-like"/>
</dbReference>
<comment type="subcellular location">
    <subcellularLocation>
        <location evidence="1">Membrane</location>
        <topology evidence="1">Single-pass membrane protein</topology>
    </subcellularLocation>
</comment>
<evidence type="ECO:0000256" key="5">
    <source>
        <dbReference type="ARBA" id="ARBA00023180"/>
    </source>
</evidence>
<dbReference type="InterPro" id="IPR019960">
    <property type="entry name" value="T1SS_VCA0849"/>
</dbReference>
<dbReference type="PANTHER" id="PTHR24028:SF146">
    <property type="entry name" value="CADHERIN 96CB, ISOFORM D-RELATED"/>
    <property type="match status" value="1"/>
</dbReference>
<dbReference type="InterPro" id="IPR013783">
    <property type="entry name" value="Ig-like_fold"/>
</dbReference>
<organism evidence="8 9">
    <name type="scientific">Vibrio chemaguriensis</name>
    <dbReference type="NCBI Taxonomy" id="2527672"/>
    <lineage>
        <taxon>Bacteria</taxon>
        <taxon>Pseudomonadati</taxon>
        <taxon>Pseudomonadota</taxon>
        <taxon>Gammaproteobacteria</taxon>
        <taxon>Vibrionales</taxon>
        <taxon>Vibrionaceae</taxon>
        <taxon>Vibrio</taxon>
    </lineage>
</organism>
<feature type="domain" description="VWFA" evidence="6">
    <location>
        <begin position="2036"/>
        <end position="2275"/>
    </location>
</feature>
<evidence type="ECO:0000313" key="9">
    <source>
        <dbReference type="Proteomes" id="UP000778757"/>
    </source>
</evidence>
<accession>A0ABX1HUN3</accession>
<dbReference type="SUPFAM" id="SSF49313">
    <property type="entry name" value="Cadherin-like"/>
    <property type="match status" value="2"/>
</dbReference>
<dbReference type="EMBL" id="SHOE01000006">
    <property type="protein sequence ID" value="NKJ67771.1"/>
    <property type="molecule type" value="Genomic_DNA"/>
</dbReference>
<dbReference type="Pfam" id="PF17803">
    <property type="entry name" value="Cadherin_4"/>
    <property type="match status" value="1"/>
</dbReference>
<dbReference type="PANTHER" id="PTHR24028">
    <property type="entry name" value="CADHERIN-87A"/>
    <property type="match status" value="1"/>
</dbReference>
<dbReference type="Gene3D" id="2.60.40.60">
    <property type="entry name" value="Cadherins"/>
    <property type="match status" value="2"/>
</dbReference>
<dbReference type="PROSITE" id="PS50234">
    <property type="entry name" value="VWFA"/>
    <property type="match status" value="2"/>
</dbReference>
<keyword evidence="4" id="KW-0472">Membrane</keyword>
<dbReference type="InterPro" id="IPR018511">
    <property type="entry name" value="Hemolysin-typ_Ca-bd_CS"/>
</dbReference>
<dbReference type="Pfam" id="PF00353">
    <property type="entry name" value="HemolysinCabind"/>
    <property type="match status" value="1"/>
</dbReference>
<dbReference type="CDD" id="cd11304">
    <property type="entry name" value="Cadherin_repeat"/>
    <property type="match status" value="2"/>
</dbReference>
<comment type="caution">
    <text evidence="8">The sequence shown here is derived from an EMBL/GenBank/DDBJ whole genome shotgun (WGS) entry which is preliminary data.</text>
</comment>
<keyword evidence="4" id="KW-1133">Transmembrane helix</keyword>
<dbReference type="InterPro" id="IPR050174">
    <property type="entry name" value="Protocadherin/Cadherin-CA"/>
</dbReference>
<feature type="domain" description="Cadherin" evidence="7">
    <location>
        <begin position="1493"/>
        <end position="1591"/>
    </location>
</feature>
<dbReference type="SMART" id="SM00112">
    <property type="entry name" value="CA"/>
    <property type="match status" value="2"/>
</dbReference>
<dbReference type="Pfam" id="PF17963">
    <property type="entry name" value="Big_9"/>
    <property type="match status" value="1"/>
</dbReference>
<evidence type="ECO:0000256" key="2">
    <source>
        <dbReference type="ARBA" id="ARBA00022692"/>
    </source>
</evidence>
<reference evidence="8 9" key="1">
    <citation type="journal article" date="2019" name="Curr. Microbiol.">
        <title>Vibrio chemaguriensis sp. nov., from Sundarbans, Bay of Bengal.</title>
        <authorList>
            <person name="Ghosh A."/>
            <person name="Bhadury P."/>
        </authorList>
    </citation>
    <scope>NUCLEOTIDE SEQUENCE [LARGE SCALE GENOMIC DNA]</scope>
    <source>
        <strain evidence="8 9">Iso1</strain>
    </source>
</reference>
<evidence type="ECO:0000256" key="1">
    <source>
        <dbReference type="ARBA" id="ARBA00004167"/>
    </source>
</evidence>
<dbReference type="InterPro" id="IPR011049">
    <property type="entry name" value="Serralysin-like_metalloprot_C"/>
</dbReference>
<gene>
    <name evidence="8" type="ORF">EX191_08210</name>
</gene>
<dbReference type="InterPro" id="IPR002126">
    <property type="entry name" value="Cadherin-like_dom"/>
</dbReference>
<dbReference type="Proteomes" id="UP000778757">
    <property type="component" value="Unassembled WGS sequence"/>
</dbReference>
<dbReference type="InterPro" id="IPR002035">
    <property type="entry name" value="VWF_A"/>
</dbReference>
<dbReference type="SMART" id="SM00327">
    <property type="entry name" value="VWA"/>
    <property type="match status" value="2"/>
</dbReference>
<dbReference type="InterPro" id="IPR036465">
    <property type="entry name" value="vWFA_dom_sf"/>
</dbReference>
<evidence type="ECO:0000256" key="4">
    <source>
        <dbReference type="ARBA" id="ARBA00022989"/>
    </source>
</evidence>
<dbReference type="PRINTS" id="PR00313">
    <property type="entry name" value="CABNDNGRPT"/>
</dbReference>
<name>A0ABX1HUN3_9VIBR</name>
<evidence type="ECO:0000313" key="8">
    <source>
        <dbReference type="EMBL" id="NKJ67771.1"/>
    </source>
</evidence>
<dbReference type="Gene3D" id="2.60.40.10">
    <property type="entry name" value="Immunoglobulins"/>
    <property type="match status" value="13"/>
</dbReference>
<evidence type="ECO:0000256" key="3">
    <source>
        <dbReference type="ARBA" id="ARBA00022837"/>
    </source>
</evidence>
<dbReference type="NCBIfam" id="TIGR03661">
    <property type="entry name" value="T1SS_VCA0849"/>
    <property type="match status" value="1"/>
</dbReference>
<dbReference type="InterPro" id="IPR001343">
    <property type="entry name" value="Hemolysn_Ca-bd"/>
</dbReference>
<dbReference type="Pfam" id="PF00028">
    <property type="entry name" value="Cadherin"/>
    <property type="match status" value="2"/>
</dbReference>
<dbReference type="InterPro" id="IPR015919">
    <property type="entry name" value="Cadherin-like_sf"/>
</dbReference>
<proteinExistence type="predicted"/>
<feature type="domain" description="Cadherin" evidence="7">
    <location>
        <begin position="2416"/>
        <end position="2503"/>
    </location>
</feature>
<dbReference type="SUPFAM" id="SSF53300">
    <property type="entry name" value="vWA-like"/>
    <property type="match status" value="2"/>
</dbReference>
<dbReference type="InterPro" id="IPR010221">
    <property type="entry name" value="VCBS_dom"/>
</dbReference>
<protein>
    <submittedName>
        <fullName evidence="8">Type I secretion C-terminal target domain-containing protein</fullName>
    </submittedName>
</protein>
<dbReference type="PROSITE" id="PS50268">
    <property type="entry name" value="CADHERIN_2"/>
    <property type="match status" value="2"/>
</dbReference>
<keyword evidence="2" id="KW-0812">Transmembrane</keyword>
<dbReference type="NCBIfam" id="TIGR01965">
    <property type="entry name" value="VCBS_repeat"/>
    <property type="match status" value="14"/>
</dbReference>
<sequence>MVGPSKLTAQTYVVIGLDGQIKAFASKENLLPGEVVVELVEGKIQPQHVYIADTEGEAQTDSTDKLAKILEAIEKGQDPSQLGDEYATEAGEITGSSLTASGTVERTGAEVLASTFFETAGVTTEQSTTLFNISRFTTSELGETEALIDGEDRGAVQEDVTLGTSGNLSVTDPNTGEALFQSQSEVQDSYWGVFSIDAFGNWNYQLNNEHEEVQALDHDSDPIIRSITVLSVDGTEHEVVISITGTEDAPVVTGTFTGKVTEGNLGDVATATGTIAITDVDNGDDPIFANTNVTGTYGELVLVDGQWTYTLDQSQVQQLDEGDQVKDTITLTATDGTQQNIVIDITGTEDASVVTGTFTGKVTEGNLGDVATATGTITISDVDNGDDPVFANTTFTGTYGELVLVDGKWTYTLDQSQVQQLDEGDQVQDTITLTATDGTQQNIVIDITGTEDAPVVTGTFTGKVTEGNLGDVATATGTIAITDVDNGDEPEFSNITVTGTYGELVLVDGKWTYTLDQSQVQQLDEGEQVQDTITLTATDGTQQKIVIDITGTEDAPVVTGTFTGKVTEGNLGDVVTATGTIAISDVDNGDDPIFANTTVTGTYGELVLVDGQWTYTLDQSPVQQLDEGDQVQDTITLTATDGTQQNIVIDITGTEDAPVVTGTFTGKVTEGNLGDVVTAAGTIAISDVDNGDDPIFANTTVTGTYGELALVDGKWTYTLDQSQVQQLDEGDQVQDTITLTATDGTQQSIVIDITGTEDAPVVTGTFTGKVTEGNLGDVATATGTITISDVDNGDDPIFANTTVTGTYGELVLVDGKWTYTLDQSPVQQLVEGEQVQDTITLTATDGTQQNIVIDITGTEDAPVVTGTFTGKVTEGNLGDVVTAAGTIAISDVDNGDDPIFANTTVTGTYGELALVDGKWTYTLDQSQVQQLDEGDQVQDTITLTATDGTQQSIVIDITGTEDAPVVTGTFTGKVTEGNLGDVATATGTITISDVDNGDDPIFANTTVTGTYGELVLVDGKWTYTLDQSPVQQLVEGEQVQDTITLTATDGTQQNIVIDITGTEDAPVVTGTFTGKVTEGNLGDVVTAAGTIAISDVDNGDDPIFANTTVTGTYGELALVDGKWTYTLDQSQVQQLDEGDQVQDTITLTATDGTQQSIVIDITGTEDAPVVTGTFTGKVTEGNLGDVATATGTITISDVDNGDDPIFANTTVTGTYGELVLVDGKWTYTLDQSPVQQLVEGEQVQDTITLTATDGTQQNIVIDITGTEDAPVVTGTFTGKVTEGNLGDVVTAAGTIAISDVDNGDDPIFANTTVTGTYGELALVDGKWTYTLDQSQVQQLDEGEQVQDTITLTATDGTQQKIVIDITGTEDTPIVDGTFTGKVSEGNLGDVATATGTITISDVDNGDEPVFSNTTVTGTYGELVLADGKWTYTLDQSQVQQLDEGDQVQDIITLTATDGTQQKIVIDITGTNDAPEFVSGSNDNFGLDAQGKTDIDSYQFSVDENSQSGVIGKVNAFDVDQDSQITYHLNGHSELFEINSLTGEISVKNGANLDHESIDNYQLEVEARDQFGGKDTAQVEVLVRDINEAPIAEDDKGIEKTTKTLDQSNWDDSTDITVDYYVIDTRSGNKVSDASKADYVGDGDHKYGVSSALDSGSDRVQDGQIRYDDATGQSEAMRFSFANGQVADHAEVEVKNLWTDTSNGSWEPGIERGVWKAYYKGDLVATGVFEGTRGGNQVVNINADGRFFDSIEMSTTSYKDGVIDPKGSEYFITQVSADMTTFDDAYQTNGSGTLELDVLANDSDPDGDALTIIDYPSESFLSLQDGKLVFDAAKYLESLPADQQTLKTGEVKDYTFEYTIRDDDGLTDKAEVTVSVMGEPMSLSDAHAALDESQVDTDTGVHAEGNFIANLGSATEAEYHFNADQNLGGFTSDGKEVVFEVSADQSTLTGYTGTGADRIKVVQANIDSKTGHFTVDQHMPLDHAEQGADMLDIRASVEVDAGGQSESATLHLNVTDSLPSSSSAHYEINDVDSQSNSVVIALDASESMLDWVTDADGQYVTRWQLAQDSIKSMFEQYQDLGPVSFRIATYSGQPSGQISEWLDSAEAIDSFISGIHPYASTPYNQAVDQINEILSDPEDDALLSNTDTQLYFISDGRPSDFTYWTNQTNVGEIQTRENLIKWSTSDDFESEQRYQDIVNGRVQPTSEEEGIILQNAMENGISSSGQDVENIWSVGIGNGASLEHLESIATDKGSAIVVVDDSQIGDLLSKTVSGQLQGDLLDDNGGDAQWVDHITIDGEIYYYNNIDGDVITSDGTKISDHSLAQIDTNHGKLTINFENGHYDYQASNVVGHQQEKLDVTVIDADGDTTNSEVTIDIRDRAPEFISVGDTDQTHGTDANGMPTEDTASFDVAEQEVGVLVGQVEAFDPDGSDTIKYELSGGDADLFRVDSNSGEIWLKDGVKLDHSTQQTYQLEVSASDGVDTDTTQVILNVTENHAPTSSPVQGFAQMEDLPINKVTVVFDHSNSMTRTFDGENTVGREATAPKTESRAYKAAAALHSMVENMIADGGESNTYIRLVRFDGDTSTHSWLTLSEVELMTRPPEMNGRDPNDLSFQNEVSEYVRNWCDVEYGTNTDYDKALEAVMEPGEASNAVYPWQDGWDYFGPEKPSESKDTIFFISDGEPNPSEGAVTSPDLDERWEDYKQTHDAKVYGIGIALSDNVKAAEALDELSDKVVFIDSGEDLGQYLNQFSPDPIAGELLAGSQDADGDSMTVSFAEGDFTLLGADLHGVTVNQPLVSSSSDVDGQLHIQTAFGTLEVSSNGSYSFTQSDELTLQGDQQADLHFLFKVSDGKGGISENVFTLTLNDSGTDIVQTERHASVGDEFANSITGGESIDILLGQAGEDTLNGGAGDDILVGGLGNDILMGGLGSDILTGGEGLDTFTFTQESLDMTPSRDVIKDFRLDEDKLDLSDILEFVGDDTTDMDNLLEHVSADYDSALDTLNLTITGEGSNTMSVALENFDLSGLELGSSATSHEIVDQLFHHQVFSVD</sequence>
<keyword evidence="5" id="KW-0325">Glycoprotein</keyword>
<dbReference type="PROSITE" id="PS00330">
    <property type="entry name" value="HEMOLYSIN_CALCIUM"/>
    <property type="match status" value="3"/>
</dbReference>
<evidence type="ECO:0000259" key="6">
    <source>
        <dbReference type="PROSITE" id="PS50234"/>
    </source>
</evidence>
<evidence type="ECO:0000259" key="7">
    <source>
        <dbReference type="PROSITE" id="PS50268"/>
    </source>
</evidence>